<accession>A0A9X0LG93</accession>
<proteinExistence type="predicted"/>
<dbReference type="Pfam" id="PF05050">
    <property type="entry name" value="Methyltransf_21"/>
    <property type="match status" value="1"/>
</dbReference>
<evidence type="ECO:0000313" key="2">
    <source>
        <dbReference type="EMBL" id="KUJ49155.1"/>
    </source>
</evidence>
<evidence type="ECO:0000259" key="1">
    <source>
        <dbReference type="Pfam" id="PF05050"/>
    </source>
</evidence>
<dbReference type="NCBIfam" id="TIGR01444">
    <property type="entry name" value="fkbM_fam"/>
    <property type="match status" value="1"/>
</dbReference>
<name>A0A9X0LG93_9ACTN</name>
<dbReference type="InterPro" id="IPR006342">
    <property type="entry name" value="FkbM_mtfrase"/>
</dbReference>
<evidence type="ECO:0000313" key="3">
    <source>
        <dbReference type="Proteomes" id="UP000053246"/>
    </source>
</evidence>
<keyword evidence="3" id="KW-1185">Reference proteome</keyword>
<reference evidence="2 3" key="1">
    <citation type="submission" date="2015-10" db="EMBL/GenBank/DDBJ databases">
        <authorList>
            <person name="Ju K.-S."/>
            <person name="Doroghazi J.R."/>
            <person name="Metcalf W.W."/>
        </authorList>
    </citation>
    <scope>NUCLEOTIDE SEQUENCE [LARGE SCALE GENOMIC DNA]</scope>
    <source>
        <strain evidence="2 3">NRRL B-24793</strain>
    </source>
</reference>
<gene>
    <name evidence="2" type="ORF">ADL17_09390</name>
</gene>
<dbReference type="Gene3D" id="3.40.50.150">
    <property type="entry name" value="Vaccinia Virus protein VP39"/>
    <property type="match status" value="1"/>
</dbReference>
<sequence>MSRLRSVLRHAYYQSGVRRAHIAAHRAALRARSGAIRNGVGVVLHADPADDRGTLLAMKRGILDRRTVATWRRLVAEERPSVAIDVGANYGEVAFSTRYPGLRELHLVEPNPAVLRWLKETVQGVDGDFPAVVLHTGAASAAAGRARLSFDAAYSGTASLTDARLGIESNHRAGGQRSDAAGAGFEVECFRIDERVSLADDDTLLFKVDVEGHELAVLTGMSGLLDGRRAVGICEVQHADEELIGYLCDTFDVHLLLRGEESRVDVRQLRTALARARETGWGELGKDVVLRSR</sequence>
<feature type="domain" description="Methyltransferase FkbM" evidence="1">
    <location>
        <begin position="85"/>
        <end position="242"/>
    </location>
</feature>
<protein>
    <recommendedName>
        <fullName evidence="1">Methyltransferase FkbM domain-containing protein</fullName>
    </recommendedName>
</protein>
<dbReference type="EMBL" id="LMWI01000001">
    <property type="protein sequence ID" value="KUJ49155.1"/>
    <property type="molecule type" value="Genomic_DNA"/>
</dbReference>
<dbReference type="InterPro" id="IPR029063">
    <property type="entry name" value="SAM-dependent_MTases_sf"/>
</dbReference>
<dbReference type="AlphaFoldDB" id="A0A9X0LG93"/>
<dbReference type="SUPFAM" id="SSF53335">
    <property type="entry name" value="S-adenosyl-L-methionine-dependent methyltransferases"/>
    <property type="match status" value="1"/>
</dbReference>
<organism evidence="2 3">
    <name type="scientific">Micromonospora maris</name>
    <dbReference type="NCBI Taxonomy" id="1003110"/>
    <lineage>
        <taxon>Bacteria</taxon>
        <taxon>Bacillati</taxon>
        <taxon>Actinomycetota</taxon>
        <taxon>Actinomycetes</taxon>
        <taxon>Micromonosporales</taxon>
        <taxon>Micromonosporaceae</taxon>
        <taxon>Micromonospora</taxon>
    </lineage>
</organism>
<dbReference type="Proteomes" id="UP000053246">
    <property type="component" value="Unassembled WGS sequence"/>
</dbReference>
<comment type="caution">
    <text evidence="2">The sequence shown here is derived from an EMBL/GenBank/DDBJ whole genome shotgun (WGS) entry which is preliminary data.</text>
</comment>